<sequence>MQGLYQQVTGQILWADRGFGHEKGEAFNRAALAILNGDPADQQAEILAEQIRSGS</sequence>
<evidence type="ECO:0000313" key="1">
    <source>
        <dbReference type="EMBL" id="MEQ2443147.1"/>
    </source>
</evidence>
<proteinExistence type="predicted"/>
<dbReference type="EMBL" id="JBBMFK010000008">
    <property type="protein sequence ID" value="MEQ2443147.1"/>
    <property type="molecule type" value="Genomic_DNA"/>
</dbReference>
<dbReference type="RefSeq" id="WP_349231453.1">
    <property type="nucleotide sequence ID" value="NZ_JBBMFK010000008.1"/>
</dbReference>
<protein>
    <submittedName>
        <fullName evidence="1">Uncharacterized protein</fullName>
    </submittedName>
</protein>
<gene>
    <name evidence="1" type="ORF">WMO64_06660</name>
</gene>
<dbReference type="Proteomes" id="UP001464378">
    <property type="component" value="Unassembled WGS sequence"/>
</dbReference>
<accession>A0ABV1E919</accession>
<reference evidence="1 2" key="1">
    <citation type="submission" date="2024-03" db="EMBL/GenBank/DDBJ databases">
        <title>Human intestinal bacterial collection.</title>
        <authorList>
            <person name="Pauvert C."/>
            <person name="Hitch T.C.A."/>
            <person name="Clavel T."/>
        </authorList>
    </citation>
    <scope>NUCLEOTIDE SEQUENCE [LARGE SCALE GENOMIC DNA]</scope>
    <source>
        <strain evidence="1 2">CLA-AP-H29</strain>
    </source>
</reference>
<organism evidence="1 2">
    <name type="scientific">Pseudoflavonifractor intestinihominis</name>
    <dbReference type="NCBI Taxonomy" id="3133171"/>
    <lineage>
        <taxon>Bacteria</taxon>
        <taxon>Bacillati</taxon>
        <taxon>Bacillota</taxon>
        <taxon>Clostridia</taxon>
        <taxon>Eubacteriales</taxon>
        <taxon>Oscillospiraceae</taxon>
        <taxon>Pseudoflavonifractor</taxon>
    </lineage>
</organism>
<comment type="caution">
    <text evidence="1">The sequence shown here is derived from an EMBL/GenBank/DDBJ whole genome shotgun (WGS) entry which is preliminary data.</text>
</comment>
<evidence type="ECO:0000313" key="2">
    <source>
        <dbReference type="Proteomes" id="UP001464378"/>
    </source>
</evidence>
<name>A0ABV1E919_9FIRM</name>
<keyword evidence="2" id="KW-1185">Reference proteome</keyword>